<dbReference type="Pfam" id="PF01411">
    <property type="entry name" value="tRNA-synt_2c"/>
    <property type="match status" value="1"/>
</dbReference>
<keyword evidence="2" id="KW-0436">Ligase</keyword>
<dbReference type="InterPro" id="IPR018164">
    <property type="entry name" value="Ala-tRNA-synth_IIc_N"/>
</dbReference>
<gene>
    <name evidence="2" type="primary">ALA1_2</name>
    <name evidence="2" type="ORF">VKT23_009455</name>
</gene>
<proteinExistence type="predicted"/>
<reference evidence="2 3" key="1">
    <citation type="submission" date="2024-01" db="EMBL/GenBank/DDBJ databases">
        <title>A draft genome for the cacao thread blight pathogen Marasmiellus scandens.</title>
        <authorList>
            <person name="Baruah I.K."/>
            <person name="Leung J."/>
            <person name="Bukari Y."/>
            <person name="Amoako-Attah I."/>
            <person name="Meinhardt L.W."/>
            <person name="Bailey B.A."/>
            <person name="Cohen S.P."/>
        </authorList>
    </citation>
    <scope>NUCLEOTIDE SEQUENCE [LARGE SCALE GENOMIC DNA]</scope>
    <source>
        <strain evidence="2 3">GH-19</strain>
    </source>
</reference>
<dbReference type="Proteomes" id="UP001498398">
    <property type="component" value="Unassembled WGS sequence"/>
</dbReference>
<organism evidence="2 3">
    <name type="scientific">Marasmiellus scandens</name>
    <dbReference type="NCBI Taxonomy" id="2682957"/>
    <lineage>
        <taxon>Eukaryota</taxon>
        <taxon>Fungi</taxon>
        <taxon>Dikarya</taxon>
        <taxon>Basidiomycota</taxon>
        <taxon>Agaricomycotina</taxon>
        <taxon>Agaricomycetes</taxon>
        <taxon>Agaricomycetidae</taxon>
        <taxon>Agaricales</taxon>
        <taxon>Marasmiineae</taxon>
        <taxon>Omphalotaceae</taxon>
        <taxon>Marasmiellus</taxon>
    </lineage>
</organism>
<dbReference type="EMBL" id="JBANRG010000016">
    <property type="protein sequence ID" value="KAK7459472.1"/>
    <property type="molecule type" value="Genomic_DNA"/>
</dbReference>
<accession>A0ABR1JJ24</accession>
<evidence type="ECO:0000313" key="2">
    <source>
        <dbReference type="EMBL" id="KAK7459472.1"/>
    </source>
</evidence>
<dbReference type="InterPro" id="IPR002318">
    <property type="entry name" value="Ala-tRNA-lgiase_IIc"/>
</dbReference>
<dbReference type="InterPro" id="IPR050058">
    <property type="entry name" value="Ala-tRNA_ligase"/>
</dbReference>
<dbReference type="PANTHER" id="PTHR11777">
    <property type="entry name" value="ALANYL-TRNA SYNTHETASE"/>
    <property type="match status" value="1"/>
</dbReference>
<dbReference type="Gene3D" id="3.30.930.10">
    <property type="entry name" value="Bira Bifunctional Protein, Domain 2"/>
    <property type="match status" value="1"/>
</dbReference>
<sequence length="135" mass="15311">MDTLAAPKVRQEFFNLFKNKNHTFTFVPLLRFGKVEICVQFSKGVSGIHYDCIGGRNAAHLVNKDNPEVLEIWNNVFIQFNRKTDGSLKSPAKHVGTGMGFEQLVSVTQDTRANYDTNVFLPIFERNQHVTGVRP</sequence>
<dbReference type="PRINTS" id="PR00980">
    <property type="entry name" value="TRNASYNTHALA"/>
</dbReference>
<evidence type="ECO:0000313" key="3">
    <source>
        <dbReference type="Proteomes" id="UP001498398"/>
    </source>
</evidence>
<name>A0ABR1JJ24_9AGAR</name>
<dbReference type="InterPro" id="IPR045864">
    <property type="entry name" value="aa-tRNA-synth_II/BPL/LPL"/>
</dbReference>
<protein>
    <submittedName>
        <fullName evidence="2">Alanine--tRNA ligase</fullName>
        <ecNumber evidence="2">6.1.1.7</ecNumber>
    </submittedName>
</protein>
<dbReference type="PANTHER" id="PTHR11777:SF9">
    <property type="entry name" value="ALANINE--TRNA LIGASE, CYTOPLASMIC"/>
    <property type="match status" value="1"/>
</dbReference>
<comment type="caution">
    <text evidence="2">The sequence shown here is derived from an EMBL/GenBank/DDBJ whole genome shotgun (WGS) entry which is preliminary data.</text>
</comment>
<keyword evidence="3" id="KW-1185">Reference proteome</keyword>
<evidence type="ECO:0000259" key="1">
    <source>
        <dbReference type="Pfam" id="PF01411"/>
    </source>
</evidence>
<dbReference type="EC" id="6.1.1.7" evidence="2"/>
<feature type="domain" description="Alanyl-tRNA synthetase class IIc N-terminal" evidence="1">
    <location>
        <begin position="46"/>
        <end position="132"/>
    </location>
</feature>
<dbReference type="GO" id="GO:0004813">
    <property type="term" value="F:alanine-tRNA ligase activity"/>
    <property type="evidence" value="ECO:0007669"/>
    <property type="project" value="UniProtKB-EC"/>
</dbReference>
<dbReference type="SUPFAM" id="SSF55681">
    <property type="entry name" value="Class II aaRS and biotin synthetases"/>
    <property type="match status" value="1"/>
</dbReference>